<feature type="compositionally biased region" description="Low complexity" evidence="12">
    <location>
        <begin position="834"/>
        <end position="862"/>
    </location>
</feature>
<feature type="binding site" evidence="11">
    <location>
        <position position="997"/>
    </location>
    <ligand>
        <name>ATP</name>
        <dbReference type="ChEBI" id="CHEBI:30616"/>
    </ligand>
</feature>
<dbReference type="Gene3D" id="3.30.10.30">
    <property type="entry name" value="DYRK"/>
    <property type="match status" value="1"/>
</dbReference>
<dbReference type="SMART" id="SM00220">
    <property type="entry name" value="S_TKc"/>
    <property type="match status" value="1"/>
</dbReference>
<dbReference type="STRING" id="4829.A0A168PCH4"/>
<dbReference type="EMBL" id="LT553674">
    <property type="protein sequence ID" value="SAM02146.1"/>
    <property type="molecule type" value="Genomic_DNA"/>
</dbReference>
<dbReference type="Proteomes" id="UP000078561">
    <property type="component" value="Unassembled WGS sequence"/>
</dbReference>
<keyword evidence="6" id="KW-0418">Kinase</keyword>
<feature type="compositionally biased region" description="Basic and acidic residues" evidence="12">
    <location>
        <begin position="539"/>
        <end position="550"/>
    </location>
</feature>
<dbReference type="InterPro" id="IPR000719">
    <property type="entry name" value="Prot_kinase_dom"/>
</dbReference>
<evidence type="ECO:0000256" key="9">
    <source>
        <dbReference type="ARBA" id="ARBA00049308"/>
    </source>
</evidence>
<keyword evidence="5 11" id="KW-0547">Nucleotide-binding</keyword>
<evidence type="ECO:0000256" key="11">
    <source>
        <dbReference type="PROSITE-ProRule" id="PRU10141"/>
    </source>
</evidence>
<feature type="region of interest" description="Disordered" evidence="12">
    <location>
        <begin position="738"/>
        <end position="866"/>
    </location>
</feature>
<dbReference type="InterPro" id="IPR011009">
    <property type="entry name" value="Kinase-like_dom_sf"/>
</dbReference>
<evidence type="ECO:0000256" key="7">
    <source>
        <dbReference type="ARBA" id="ARBA00022840"/>
    </source>
</evidence>
<dbReference type="Gene3D" id="1.10.510.10">
    <property type="entry name" value="Transferase(Phosphotransferase) domain 1"/>
    <property type="match status" value="1"/>
</dbReference>
<dbReference type="GO" id="GO:0005856">
    <property type="term" value="C:cytoskeleton"/>
    <property type="evidence" value="ECO:0007669"/>
    <property type="project" value="TreeGrafter"/>
</dbReference>
<protein>
    <recommendedName>
        <fullName evidence="2">dual-specificity kinase</fullName>
        <ecNumber evidence="2">2.7.12.1</ecNumber>
    </recommendedName>
</protein>
<dbReference type="EC" id="2.7.12.1" evidence="2"/>
<feature type="compositionally biased region" description="Acidic residues" evidence="12">
    <location>
        <begin position="654"/>
        <end position="683"/>
    </location>
</feature>
<evidence type="ECO:0000259" key="13">
    <source>
        <dbReference type="PROSITE" id="PS50011"/>
    </source>
</evidence>
<feature type="region of interest" description="Disordered" evidence="12">
    <location>
        <begin position="620"/>
        <end position="694"/>
    </location>
</feature>
<dbReference type="GO" id="GO:0005737">
    <property type="term" value="C:cytoplasm"/>
    <property type="evidence" value="ECO:0007669"/>
    <property type="project" value="TreeGrafter"/>
</dbReference>
<feature type="compositionally biased region" description="Polar residues" evidence="12">
    <location>
        <begin position="199"/>
        <end position="221"/>
    </location>
</feature>
<dbReference type="Pfam" id="PF00069">
    <property type="entry name" value="Pkinase"/>
    <property type="match status" value="1"/>
</dbReference>
<dbReference type="PANTHER" id="PTHR24058">
    <property type="entry name" value="DUAL SPECIFICITY PROTEIN KINASE"/>
    <property type="match status" value="1"/>
</dbReference>
<feature type="compositionally biased region" description="Basic and acidic residues" evidence="12">
    <location>
        <begin position="684"/>
        <end position="694"/>
    </location>
</feature>
<feature type="compositionally biased region" description="Polar residues" evidence="12">
    <location>
        <begin position="80"/>
        <end position="95"/>
    </location>
</feature>
<dbReference type="InterPro" id="IPR050494">
    <property type="entry name" value="Ser_Thr_dual-spec_kinase"/>
</dbReference>
<keyword evidence="3" id="KW-0723">Serine/threonine-protein kinase</keyword>
<dbReference type="GO" id="GO:0004712">
    <property type="term" value="F:protein serine/threonine/tyrosine kinase activity"/>
    <property type="evidence" value="ECO:0007669"/>
    <property type="project" value="UniProtKB-EC"/>
</dbReference>
<evidence type="ECO:0000313" key="15">
    <source>
        <dbReference type="Proteomes" id="UP000078561"/>
    </source>
</evidence>
<feature type="compositionally biased region" description="Polar residues" evidence="12">
    <location>
        <begin position="623"/>
        <end position="638"/>
    </location>
</feature>
<evidence type="ECO:0000256" key="8">
    <source>
        <dbReference type="ARBA" id="ARBA00049003"/>
    </source>
</evidence>
<reference evidence="14" key="1">
    <citation type="submission" date="2016-04" db="EMBL/GenBank/DDBJ databases">
        <authorList>
            <person name="Evans L.H."/>
            <person name="Alamgir A."/>
            <person name="Owens N."/>
            <person name="Weber N.D."/>
            <person name="Virtaneva K."/>
            <person name="Barbian K."/>
            <person name="Babar A."/>
            <person name="Rosenke K."/>
        </authorList>
    </citation>
    <scope>NUCLEOTIDE SEQUENCE [LARGE SCALE GENOMIC DNA]</scope>
    <source>
        <strain evidence="14">CBS 101.48</strain>
    </source>
</reference>
<dbReference type="GO" id="GO:0004674">
    <property type="term" value="F:protein serine/threonine kinase activity"/>
    <property type="evidence" value="ECO:0007669"/>
    <property type="project" value="UniProtKB-KW"/>
</dbReference>
<feature type="region of interest" description="Disordered" evidence="12">
    <location>
        <begin position="1"/>
        <end position="59"/>
    </location>
</feature>
<dbReference type="PROSITE" id="PS50011">
    <property type="entry name" value="PROTEIN_KINASE_DOM"/>
    <property type="match status" value="1"/>
</dbReference>
<dbReference type="PROSITE" id="PS00107">
    <property type="entry name" value="PROTEIN_KINASE_ATP"/>
    <property type="match status" value="1"/>
</dbReference>
<dbReference type="PROSITE" id="PS00108">
    <property type="entry name" value="PROTEIN_KINASE_ST"/>
    <property type="match status" value="1"/>
</dbReference>
<name>A0A168PCH4_ABSGL</name>
<dbReference type="OrthoDB" id="9332038at2759"/>
<feature type="region of interest" description="Disordered" evidence="12">
    <location>
        <begin position="385"/>
        <end position="603"/>
    </location>
</feature>
<dbReference type="InParanoid" id="A0A168PCH4"/>
<feature type="compositionally biased region" description="Low complexity" evidence="12">
    <location>
        <begin position="226"/>
        <end position="245"/>
    </location>
</feature>
<evidence type="ECO:0000256" key="10">
    <source>
        <dbReference type="ARBA" id="ARBA00051680"/>
    </source>
</evidence>
<evidence type="ECO:0000256" key="5">
    <source>
        <dbReference type="ARBA" id="ARBA00022741"/>
    </source>
</evidence>
<comment type="catalytic activity">
    <reaction evidence="10">
        <text>L-tyrosyl-[protein] + ATP = O-phospho-L-tyrosyl-[protein] + ADP + H(+)</text>
        <dbReference type="Rhea" id="RHEA:10596"/>
        <dbReference type="Rhea" id="RHEA-COMP:10136"/>
        <dbReference type="Rhea" id="RHEA-COMP:20101"/>
        <dbReference type="ChEBI" id="CHEBI:15378"/>
        <dbReference type="ChEBI" id="CHEBI:30616"/>
        <dbReference type="ChEBI" id="CHEBI:46858"/>
        <dbReference type="ChEBI" id="CHEBI:61978"/>
        <dbReference type="ChEBI" id="CHEBI:456216"/>
        <dbReference type="EC" id="2.7.12.1"/>
    </reaction>
</comment>
<comment type="catalytic activity">
    <reaction evidence="9">
        <text>L-threonyl-[protein] + ATP = O-phospho-L-threonyl-[protein] + ADP + H(+)</text>
        <dbReference type="Rhea" id="RHEA:46608"/>
        <dbReference type="Rhea" id="RHEA-COMP:11060"/>
        <dbReference type="Rhea" id="RHEA-COMP:11605"/>
        <dbReference type="ChEBI" id="CHEBI:15378"/>
        <dbReference type="ChEBI" id="CHEBI:30013"/>
        <dbReference type="ChEBI" id="CHEBI:30616"/>
        <dbReference type="ChEBI" id="CHEBI:61977"/>
        <dbReference type="ChEBI" id="CHEBI:456216"/>
        <dbReference type="EC" id="2.7.12.1"/>
    </reaction>
</comment>
<feature type="compositionally biased region" description="Low complexity" evidence="12">
    <location>
        <begin position="386"/>
        <end position="445"/>
    </location>
</feature>
<comment type="catalytic activity">
    <reaction evidence="8">
        <text>L-seryl-[protein] + ATP = O-phospho-L-seryl-[protein] + ADP + H(+)</text>
        <dbReference type="Rhea" id="RHEA:17989"/>
        <dbReference type="Rhea" id="RHEA-COMP:9863"/>
        <dbReference type="Rhea" id="RHEA-COMP:11604"/>
        <dbReference type="ChEBI" id="CHEBI:15378"/>
        <dbReference type="ChEBI" id="CHEBI:29999"/>
        <dbReference type="ChEBI" id="CHEBI:30616"/>
        <dbReference type="ChEBI" id="CHEBI:83421"/>
        <dbReference type="ChEBI" id="CHEBI:456216"/>
        <dbReference type="EC" id="2.7.12.1"/>
    </reaction>
</comment>
<feature type="compositionally biased region" description="Low complexity" evidence="12">
    <location>
        <begin position="318"/>
        <end position="327"/>
    </location>
</feature>
<comment type="similarity">
    <text evidence="1">Belongs to the protein kinase superfamily. CMGC Ser/Thr protein kinase family. MNB/DYRK subfamily.</text>
</comment>
<feature type="compositionally biased region" description="Low complexity" evidence="12">
    <location>
        <begin position="164"/>
        <end position="178"/>
    </location>
</feature>
<feature type="region of interest" description="Disordered" evidence="12">
    <location>
        <begin position="152"/>
        <end position="245"/>
    </location>
</feature>
<evidence type="ECO:0000313" key="14">
    <source>
        <dbReference type="EMBL" id="SAM02146.1"/>
    </source>
</evidence>
<feature type="region of interest" description="Disordered" evidence="12">
    <location>
        <begin position="272"/>
        <end position="373"/>
    </location>
</feature>
<feature type="compositionally biased region" description="Low complexity" evidence="12">
    <location>
        <begin position="21"/>
        <end position="38"/>
    </location>
</feature>
<feature type="compositionally biased region" description="Polar residues" evidence="12">
    <location>
        <begin position="554"/>
        <end position="564"/>
    </location>
</feature>
<dbReference type="CDD" id="cd14210">
    <property type="entry name" value="PKc_DYRK"/>
    <property type="match status" value="1"/>
</dbReference>
<feature type="region of interest" description="Disordered" evidence="12">
    <location>
        <begin position="80"/>
        <end position="128"/>
    </location>
</feature>
<evidence type="ECO:0000256" key="3">
    <source>
        <dbReference type="ARBA" id="ARBA00022527"/>
    </source>
</evidence>
<sequence>MSKSSIYNSYVDADFDPIPKSSASSSTLPLQQQQQSSSHHGATRQRSSQAERLKQLQDLGQHIEEATTWSRRRAELVTATANNTIASSVSSSRFRQTMDSKKSTSNDMDRMDSTTIDDQDSSSTSSVDLREASLEDLEVLIAASAQRLANYQMKRRSERHSMISTTDDTTTPSTTTKPTAKHKQPYYRQDEEAEIELTSPASATSSYNSLHKDTNTINSLSPPMGSINNHSPPIPSLSNNNSSSKRISAKKYLHRTLPASLSSHHQLVDKEKFSLVSPTSPSMSFRRSYQMTPPPAPSISATSPKRRPSMINTLQQGSSSSSLNNNESLKRQQHHYSVSSSSPSSSSLPPSPIHNTVSSSKTISSSRLSSSISSGGLSKMALMMDPASSSASSSSSSSSPSSSPSSHLRKSMSPQQQQKQQRSSITSSTTTTSSSGSRRVRTISTLGQPPLESSTAVSTDKRHSVTRQRTRSVVKVGPEENSTSSNSTSNRKSLDPTSSPRQQRTRHVSLLTKPSTLTTTTSPSLPRSRKTSMVTLPSSRKEEPTVESKPLRSRVTSQTSSPGKPTSRHRVSSTTSRPTRDQPPTTTSTIAPTITSKTTLPGSLAARPAMSLALPPIKVEPISSDNSHSTLMRSTAKTPTRIPLLMKSSKSQIADDDDDDDDDDIGDDDDVGLDADDEVGDTSEEQHTINETKTAKVGASSMIYSTNHNNSASYIAPPGMMLPGSKSNRDPILRKQHSTVTMRTSTSQVTTGTISSNNGTASNHSKSTKSSTSLLLDSGTMRTRKISTISTRTGLGVSASVKPSEKSSDPRRNRVPTLHERLQALVNESNSWRNNSTSQHAASTSASSSTTTTNLQQKSTSTLANKKEIVIRGGGHSTNADEPSEVLFQGGQPLTPAQGLKEGGAYLTDYEKLEMQKYPAIYFMGQPNCKRRRRRQQDDSNKKEWNDGYDDDRGDYHIVERDHLAYRYEVLGILGKGSFGQVLKCFDHRGGHTVAIKLIRNKKRFHTQAVVEINILKQLVAWDPDDEHHNVRMRDHFSFRNHLCLVFECLSINLYDYIKNNHFQGSSMGLIKRFAVQILQSLSLLHKHKLIHCDLKPENILLKSPNKSAIKVIDFGSSCLENEKVYTYIQSRFYRSPEVILGMNYGMAIDMWSVGCILAELYSGHPLFPGENEQEQLACIMEIMDVPHITLVEKSSRRKLFFDALGQPRIVANSKGKKRYPRTKTLEQALERKHQHNTTTTNKMTEGTFALFVDFLQQCLQWDPARRITPDQAFHHPWIRAAVSVSKKRLPSSSSLPL</sequence>
<dbReference type="Gene3D" id="3.30.200.20">
    <property type="entry name" value="Phosphorylase Kinase, domain 1"/>
    <property type="match status" value="1"/>
</dbReference>
<dbReference type="PANTHER" id="PTHR24058:SF22">
    <property type="entry name" value="DUAL SPECIFICITY TYROSINE-PHOSPHORYLATION-REGULATED KINASE 4"/>
    <property type="match status" value="1"/>
</dbReference>
<dbReference type="InterPro" id="IPR042521">
    <property type="entry name" value="DYRK"/>
</dbReference>
<dbReference type="OMA" id="HENVLEC"/>
<organism evidence="14">
    <name type="scientific">Absidia glauca</name>
    <name type="common">Pin mould</name>
    <dbReference type="NCBI Taxonomy" id="4829"/>
    <lineage>
        <taxon>Eukaryota</taxon>
        <taxon>Fungi</taxon>
        <taxon>Fungi incertae sedis</taxon>
        <taxon>Mucoromycota</taxon>
        <taxon>Mucoromycotina</taxon>
        <taxon>Mucoromycetes</taxon>
        <taxon>Mucorales</taxon>
        <taxon>Cunninghamellaceae</taxon>
        <taxon>Absidia</taxon>
    </lineage>
</organism>
<keyword evidence="7 11" id="KW-0067">ATP-binding</keyword>
<accession>A0A168PCH4</accession>
<feature type="compositionally biased region" description="Low complexity" evidence="12">
    <location>
        <begin position="509"/>
        <end position="526"/>
    </location>
</feature>
<evidence type="ECO:0000256" key="2">
    <source>
        <dbReference type="ARBA" id="ARBA00013203"/>
    </source>
</evidence>
<evidence type="ECO:0000256" key="12">
    <source>
        <dbReference type="SAM" id="MobiDB-lite"/>
    </source>
</evidence>
<feature type="domain" description="Protein kinase" evidence="13">
    <location>
        <begin position="968"/>
        <end position="1279"/>
    </location>
</feature>
<feature type="compositionally biased region" description="Low complexity" evidence="12">
    <location>
        <begin position="337"/>
        <end position="348"/>
    </location>
</feature>
<feature type="compositionally biased region" description="Low complexity" evidence="12">
    <location>
        <begin position="358"/>
        <end position="373"/>
    </location>
</feature>
<evidence type="ECO:0000256" key="4">
    <source>
        <dbReference type="ARBA" id="ARBA00022679"/>
    </source>
</evidence>
<feature type="compositionally biased region" description="Low complexity" evidence="12">
    <location>
        <begin position="572"/>
        <end position="599"/>
    </location>
</feature>
<keyword evidence="15" id="KW-1185">Reference proteome</keyword>
<feature type="compositionally biased region" description="Polar residues" evidence="12">
    <location>
        <begin position="738"/>
        <end position="764"/>
    </location>
</feature>
<feature type="compositionally biased region" description="Polar residues" evidence="12">
    <location>
        <begin position="276"/>
        <end position="291"/>
    </location>
</feature>
<dbReference type="GO" id="GO:0005524">
    <property type="term" value="F:ATP binding"/>
    <property type="evidence" value="ECO:0007669"/>
    <property type="project" value="UniProtKB-UniRule"/>
</dbReference>
<keyword evidence="4" id="KW-0808">Transferase</keyword>
<feature type="compositionally biased region" description="Basic and acidic residues" evidence="12">
    <location>
        <begin position="49"/>
        <end position="59"/>
    </location>
</feature>
<feature type="compositionally biased region" description="Basic and acidic residues" evidence="12">
    <location>
        <begin position="803"/>
        <end position="822"/>
    </location>
</feature>
<evidence type="ECO:0000256" key="6">
    <source>
        <dbReference type="ARBA" id="ARBA00022777"/>
    </source>
</evidence>
<proteinExistence type="inferred from homology"/>
<dbReference type="SUPFAM" id="SSF56112">
    <property type="entry name" value="Protein kinase-like (PK-like)"/>
    <property type="match status" value="1"/>
</dbReference>
<dbReference type="InterPro" id="IPR017441">
    <property type="entry name" value="Protein_kinase_ATP_BS"/>
</dbReference>
<feature type="compositionally biased region" description="Low complexity" evidence="12">
    <location>
        <begin position="481"/>
        <end position="490"/>
    </location>
</feature>
<dbReference type="InterPro" id="IPR008271">
    <property type="entry name" value="Ser/Thr_kinase_AS"/>
</dbReference>
<evidence type="ECO:0000256" key="1">
    <source>
        <dbReference type="ARBA" id="ARBA00008867"/>
    </source>
</evidence>
<gene>
    <name evidence="14" type="primary">ABSGL_07909.1 scaffold 9181</name>
</gene>
<feature type="compositionally biased region" description="Basic and acidic residues" evidence="12">
    <location>
        <begin position="96"/>
        <end position="112"/>
    </location>
</feature>